<dbReference type="EMBL" id="JAPDNS010000002">
    <property type="protein sequence ID" value="MCW3487797.1"/>
    <property type="molecule type" value="Genomic_DNA"/>
</dbReference>
<name>A0ABT3IUX5_9BACT</name>
<dbReference type="RefSeq" id="WP_264734602.1">
    <property type="nucleotide sequence ID" value="NZ_JAPDNR010000001.1"/>
</dbReference>
<dbReference type="InterPro" id="IPR058074">
    <property type="entry name" value="Bacteriocin-like"/>
</dbReference>
<comment type="caution">
    <text evidence="1">The sequence shown here is derived from an EMBL/GenBank/DDBJ whole genome shotgun (WGS) entry which is preliminary data.</text>
</comment>
<protein>
    <recommendedName>
        <fullName evidence="3">Bacteriocin</fullName>
    </recommendedName>
</protein>
<proteinExistence type="predicted"/>
<accession>A0ABT3IUX5</accession>
<gene>
    <name evidence="1" type="ORF">OL497_28145</name>
</gene>
<evidence type="ECO:0008006" key="3">
    <source>
        <dbReference type="Google" id="ProtNLM"/>
    </source>
</evidence>
<evidence type="ECO:0000313" key="2">
    <source>
        <dbReference type="Proteomes" id="UP001207742"/>
    </source>
</evidence>
<organism evidence="1 2">
    <name type="scientific">Chitinophaga nivalis</name>
    <dbReference type="NCBI Taxonomy" id="2991709"/>
    <lineage>
        <taxon>Bacteria</taxon>
        <taxon>Pseudomonadati</taxon>
        <taxon>Bacteroidota</taxon>
        <taxon>Chitinophagia</taxon>
        <taxon>Chitinophagales</taxon>
        <taxon>Chitinophagaceae</taxon>
        <taxon>Chitinophaga</taxon>
    </lineage>
</organism>
<dbReference type="NCBIfam" id="NF047798">
    <property type="entry name" value="leader_Chryseo"/>
    <property type="match status" value="1"/>
</dbReference>
<sequence>MKKHTFTGKKLNRNEMKTVLGGQAKIICPRVICGSLLAGLECVLQGCRCATDNSCIPNS</sequence>
<reference evidence="1 2" key="1">
    <citation type="submission" date="2022-10" db="EMBL/GenBank/DDBJ databases">
        <title>Chitinophaga nivalis PC15 sp. nov., isolated from Pyeongchang county, South Korea.</title>
        <authorList>
            <person name="Trinh H.N."/>
        </authorList>
    </citation>
    <scope>NUCLEOTIDE SEQUENCE [LARGE SCALE GENOMIC DNA]</scope>
    <source>
        <strain evidence="1 2">PC14</strain>
    </source>
</reference>
<keyword evidence="2" id="KW-1185">Reference proteome</keyword>
<evidence type="ECO:0000313" key="1">
    <source>
        <dbReference type="EMBL" id="MCW3487797.1"/>
    </source>
</evidence>
<dbReference type="Proteomes" id="UP001207742">
    <property type="component" value="Unassembled WGS sequence"/>
</dbReference>